<keyword evidence="1" id="KW-0472">Membrane</keyword>
<dbReference type="Proteomes" id="UP001295469">
    <property type="component" value="Chromosome C08"/>
</dbReference>
<feature type="transmembrane region" description="Helical" evidence="1">
    <location>
        <begin position="7"/>
        <end position="26"/>
    </location>
</feature>
<reference evidence="2" key="1">
    <citation type="submission" date="2021-01" db="EMBL/GenBank/DDBJ databases">
        <authorList>
            <consortium name="Genoscope - CEA"/>
            <person name="William W."/>
        </authorList>
    </citation>
    <scope>NUCLEOTIDE SEQUENCE</scope>
</reference>
<proteinExistence type="predicted"/>
<keyword evidence="1" id="KW-1133">Transmembrane helix</keyword>
<sequence>MHRSPSLYSVACDLLLVAGWIVWVWAESLSSQSPL</sequence>
<evidence type="ECO:0000256" key="1">
    <source>
        <dbReference type="SAM" id="Phobius"/>
    </source>
</evidence>
<organism evidence="2">
    <name type="scientific">Brassica napus</name>
    <name type="common">Rape</name>
    <dbReference type="NCBI Taxonomy" id="3708"/>
    <lineage>
        <taxon>Eukaryota</taxon>
        <taxon>Viridiplantae</taxon>
        <taxon>Streptophyta</taxon>
        <taxon>Embryophyta</taxon>
        <taxon>Tracheophyta</taxon>
        <taxon>Spermatophyta</taxon>
        <taxon>Magnoliopsida</taxon>
        <taxon>eudicotyledons</taxon>
        <taxon>Gunneridae</taxon>
        <taxon>Pentapetalae</taxon>
        <taxon>rosids</taxon>
        <taxon>malvids</taxon>
        <taxon>Brassicales</taxon>
        <taxon>Brassicaceae</taxon>
        <taxon>Brassiceae</taxon>
        <taxon>Brassica</taxon>
    </lineage>
</organism>
<keyword evidence="1" id="KW-0812">Transmembrane</keyword>
<accession>A0A816V132</accession>
<evidence type="ECO:0000313" key="2">
    <source>
        <dbReference type="EMBL" id="CAF2108198.1"/>
    </source>
</evidence>
<dbReference type="EMBL" id="HG994372">
    <property type="protein sequence ID" value="CAF2108198.1"/>
    <property type="molecule type" value="Genomic_DNA"/>
</dbReference>
<name>A0A816V132_BRANA</name>
<protein>
    <submittedName>
        <fullName evidence="2">(rape) hypothetical protein</fullName>
    </submittedName>
</protein>
<dbReference type="AlphaFoldDB" id="A0A816V132"/>
<gene>
    <name evidence="2" type="ORF">DARMORV10_C08P13960.1</name>
</gene>